<dbReference type="PANTHER" id="PTHR30006">
    <property type="entry name" value="THIAMINE-BINDING PERIPLASMIC PROTEIN-RELATED"/>
    <property type="match status" value="1"/>
</dbReference>
<dbReference type="EMBL" id="VFSV01000008">
    <property type="protein sequence ID" value="TRD22050.1"/>
    <property type="molecule type" value="Genomic_DNA"/>
</dbReference>
<keyword evidence="1 2" id="KW-0732">Signal</keyword>
<evidence type="ECO:0000256" key="2">
    <source>
        <dbReference type="SAM" id="SignalP"/>
    </source>
</evidence>
<dbReference type="GO" id="GO:0015888">
    <property type="term" value="P:thiamine transport"/>
    <property type="evidence" value="ECO:0007669"/>
    <property type="project" value="TreeGrafter"/>
</dbReference>
<dbReference type="AlphaFoldDB" id="A0A547Q6N6"/>
<dbReference type="GO" id="GO:0030976">
    <property type="term" value="F:thiamine pyrophosphate binding"/>
    <property type="evidence" value="ECO:0007669"/>
    <property type="project" value="TreeGrafter"/>
</dbReference>
<proteinExistence type="predicted"/>
<dbReference type="GO" id="GO:0030975">
    <property type="term" value="F:thiamine binding"/>
    <property type="evidence" value="ECO:0007669"/>
    <property type="project" value="TreeGrafter"/>
</dbReference>
<sequence length="354" mass="37623">MEETGTGRILLMITKTTVSAIAVTTSLFATGAMAETLNVVCSNEQSWCDLMAQNFKIDTGIDTAIVRKSTGEVLAQIRAEAGNPKVDVWWGGTGDPHLIAANEGLTVASEADTSEQHDWSQSMAEMTEGKAIGVHVGLLGMLYNTEVLAEKGLPAPACWSDLTKADYNGEITVANPQSSGTAYTQLATLVQLFGEDEAFEMLAAIGANVNQNTKSGSAPGKMAARGETTIAVGFMHDMVNLKKQGFPVEIVSPCEGTGYEVGAVSVINGTPNMDAAKKWVDYVLSADAQSRGLEVGVFNIPSNTNASTDPDAPDMKAVKLIDYDFATYGSSDTRSRLLERWETDVKAKGGNFEE</sequence>
<dbReference type="PANTHER" id="PTHR30006:SF2">
    <property type="entry name" value="ABC TRANSPORTER SUBSTRATE-BINDING PROTEIN"/>
    <property type="match status" value="1"/>
</dbReference>
<evidence type="ECO:0000313" key="4">
    <source>
        <dbReference type="Proteomes" id="UP000318590"/>
    </source>
</evidence>
<protein>
    <submittedName>
        <fullName evidence="3">ABC transporter substrate-binding protein</fullName>
    </submittedName>
</protein>
<keyword evidence="4" id="KW-1185">Reference proteome</keyword>
<name>A0A547Q6N6_9RHOB</name>
<dbReference type="GO" id="GO:0030288">
    <property type="term" value="C:outer membrane-bounded periplasmic space"/>
    <property type="evidence" value="ECO:0007669"/>
    <property type="project" value="TreeGrafter"/>
</dbReference>
<dbReference type="Pfam" id="PF13343">
    <property type="entry name" value="SBP_bac_6"/>
    <property type="match status" value="1"/>
</dbReference>
<dbReference type="OrthoDB" id="9766989at2"/>
<feature type="signal peptide" evidence="2">
    <location>
        <begin position="1"/>
        <end position="34"/>
    </location>
</feature>
<dbReference type="Proteomes" id="UP000318590">
    <property type="component" value="Unassembled WGS sequence"/>
</dbReference>
<comment type="caution">
    <text evidence="3">The sequence shown here is derived from an EMBL/GenBank/DDBJ whole genome shotgun (WGS) entry which is preliminary data.</text>
</comment>
<reference evidence="3 4" key="1">
    <citation type="submission" date="2019-06" db="EMBL/GenBank/DDBJ databases">
        <title>Paenimaribius caenipelagi gen. nov., sp. nov., isolated from a tidal flat.</title>
        <authorList>
            <person name="Yoon J.-H."/>
        </authorList>
    </citation>
    <scope>NUCLEOTIDE SEQUENCE [LARGE SCALE GENOMIC DNA]</scope>
    <source>
        <strain evidence="3 4">JBTF-M29</strain>
    </source>
</reference>
<dbReference type="SUPFAM" id="SSF53850">
    <property type="entry name" value="Periplasmic binding protein-like II"/>
    <property type="match status" value="1"/>
</dbReference>
<evidence type="ECO:0000256" key="1">
    <source>
        <dbReference type="ARBA" id="ARBA00022729"/>
    </source>
</evidence>
<gene>
    <name evidence="3" type="ORF">FEV53_06670</name>
</gene>
<dbReference type="InterPro" id="IPR026045">
    <property type="entry name" value="Ferric-bd"/>
</dbReference>
<feature type="chain" id="PRO_5021966489" evidence="2">
    <location>
        <begin position="35"/>
        <end position="354"/>
    </location>
</feature>
<accession>A0A547Q6N6</accession>
<organism evidence="3 4">
    <name type="scientific">Palleronia caenipelagi</name>
    <dbReference type="NCBI Taxonomy" id="2489174"/>
    <lineage>
        <taxon>Bacteria</taxon>
        <taxon>Pseudomonadati</taxon>
        <taxon>Pseudomonadota</taxon>
        <taxon>Alphaproteobacteria</taxon>
        <taxon>Rhodobacterales</taxon>
        <taxon>Roseobacteraceae</taxon>
        <taxon>Palleronia</taxon>
    </lineage>
</organism>
<dbReference type="Gene3D" id="3.40.190.10">
    <property type="entry name" value="Periplasmic binding protein-like II"/>
    <property type="match status" value="2"/>
</dbReference>
<evidence type="ECO:0000313" key="3">
    <source>
        <dbReference type="EMBL" id="TRD22050.1"/>
    </source>
</evidence>
<dbReference type="PIRSF" id="PIRSF002825">
    <property type="entry name" value="CfbpA"/>
    <property type="match status" value="1"/>
</dbReference>
<dbReference type="CDD" id="cd13544">
    <property type="entry name" value="PBP2_Fbp_like_1"/>
    <property type="match status" value="1"/>
</dbReference>